<feature type="region of interest" description="Disordered" evidence="2">
    <location>
        <begin position="1375"/>
        <end position="1452"/>
    </location>
</feature>
<dbReference type="InterPro" id="IPR031350">
    <property type="entry name" value="Goodbye_dom"/>
</dbReference>
<dbReference type="Pfam" id="PF17109">
    <property type="entry name" value="Goodbye"/>
    <property type="match status" value="1"/>
</dbReference>
<evidence type="ECO:0000313" key="4">
    <source>
        <dbReference type="EMBL" id="KAF2500664.1"/>
    </source>
</evidence>
<keyword evidence="1" id="KW-0677">Repeat</keyword>
<dbReference type="Pfam" id="PF24883">
    <property type="entry name" value="NPHP3_N"/>
    <property type="match status" value="1"/>
</dbReference>
<name>A0A6A6R8D9_9PEZI</name>
<evidence type="ECO:0000313" key="5">
    <source>
        <dbReference type="Proteomes" id="UP000799750"/>
    </source>
</evidence>
<dbReference type="Gene3D" id="1.25.40.10">
    <property type="entry name" value="Tetratricopeptide repeat domain"/>
    <property type="match status" value="1"/>
</dbReference>
<evidence type="ECO:0000256" key="1">
    <source>
        <dbReference type="ARBA" id="ARBA00022737"/>
    </source>
</evidence>
<dbReference type="OrthoDB" id="448455at2759"/>
<dbReference type="InterPro" id="IPR011990">
    <property type="entry name" value="TPR-like_helical_dom_sf"/>
</dbReference>
<dbReference type="PANTHER" id="PTHR10039:SF17">
    <property type="entry name" value="FUNGAL STAND N-TERMINAL GOODBYE DOMAIN-CONTAINING PROTEIN-RELATED"/>
    <property type="match status" value="1"/>
</dbReference>
<feature type="domain" description="NACHT" evidence="3">
    <location>
        <begin position="433"/>
        <end position="576"/>
    </location>
</feature>
<organism evidence="4 5">
    <name type="scientific">Lophium mytilinum</name>
    <dbReference type="NCBI Taxonomy" id="390894"/>
    <lineage>
        <taxon>Eukaryota</taxon>
        <taxon>Fungi</taxon>
        <taxon>Dikarya</taxon>
        <taxon>Ascomycota</taxon>
        <taxon>Pezizomycotina</taxon>
        <taxon>Dothideomycetes</taxon>
        <taxon>Pleosporomycetidae</taxon>
        <taxon>Mytilinidiales</taxon>
        <taxon>Mytilinidiaceae</taxon>
        <taxon>Lophium</taxon>
    </lineage>
</organism>
<reference evidence="4" key="1">
    <citation type="journal article" date="2020" name="Stud. Mycol.">
        <title>101 Dothideomycetes genomes: a test case for predicting lifestyles and emergence of pathogens.</title>
        <authorList>
            <person name="Haridas S."/>
            <person name="Albert R."/>
            <person name="Binder M."/>
            <person name="Bloem J."/>
            <person name="Labutti K."/>
            <person name="Salamov A."/>
            <person name="Andreopoulos B."/>
            <person name="Baker S."/>
            <person name="Barry K."/>
            <person name="Bills G."/>
            <person name="Bluhm B."/>
            <person name="Cannon C."/>
            <person name="Castanera R."/>
            <person name="Culley D."/>
            <person name="Daum C."/>
            <person name="Ezra D."/>
            <person name="Gonzalez J."/>
            <person name="Henrissat B."/>
            <person name="Kuo A."/>
            <person name="Liang C."/>
            <person name="Lipzen A."/>
            <person name="Lutzoni F."/>
            <person name="Magnuson J."/>
            <person name="Mondo S."/>
            <person name="Nolan M."/>
            <person name="Ohm R."/>
            <person name="Pangilinan J."/>
            <person name="Park H.-J."/>
            <person name="Ramirez L."/>
            <person name="Alfaro M."/>
            <person name="Sun H."/>
            <person name="Tritt A."/>
            <person name="Yoshinaga Y."/>
            <person name="Zwiers L.-H."/>
            <person name="Turgeon B."/>
            <person name="Goodwin S."/>
            <person name="Spatafora J."/>
            <person name="Crous P."/>
            <person name="Grigoriev I."/>
        </authorList>
    </citation>
    <scope>NUCLEOTIDE SEQUENCE</scope>
    <source>
        <strain evidence="4">CBS 269.34</strain>
    </source>
</reference>
<evidence type="ECO:0000259" key="3">
    <source>
        <dbReference type="PROSITE" id="PS50837"/>
    </source>
</evidence>
<dbReference type="Gene3D" id="3.40.50.300">
    <property type="entry name" value="P-loop containing nucleotide triphosphate hydrolases"/>
    <property type="match status" value="1"/>
</dbReference>
<feature type="region of interest" description="Disordered" evidence="2">
    <location>
        <begin position="350"/>
        <end position="371"/>
    </location>
</feature>
<keyword evidence="5" id="KW-1185">Reference proteome</keyword>
<dbReference type="PANTHER" id="PTHR10039">
    <property type="entry name" value="AMELOGENIN"/>
    <property type="match status" value="1"/>
</dbReference>
<feature type="compositionally biased region" description="Polar residues" evidence="2">
    <location>
        <begin position="356"/>
        <end position="368"/>
    </location>
</feature>
<sequence length="1659" mass="186874">MASVVKIRTGALLTRVYTTPLGFVWHAFQNYKTTFLASFRATEDGAGMEFKEESDLAAIWSVAVREYEKRTGKSMDPKFVKFKNMDEVMKGTEKESQSFGGFRHDGSKVDKVRAAFGNNLGTIQKVLIGIQTVGNVAAVFPPAMPVSLVFTAFGHVLQSFVAVKADYDKVERFFTNSQRFLDRLSILEKKTPSHGTFIRCVTRVFSCILSICAIAQDCAKEEKRFKKWLSALWDGTDSDLEAAYKEMETAIEELGQAVGFATFREIRETREELHIVDGKVDKVQSSVLEIHQKVGMTNEYLQHANDGIKIVDQNITGVKTELKTELQKMTVLFTESIKETQNQNLREISRLKAQEPQKTQKSHSNSKMDVSEKKHAALDEIRRNFKANLVDWSATRAQLKAQRNGFREDIAPGTAKWLSKDQKFTEWIQGPNPVLWVTGGEGTGKSFLAYAAAEELRKTYDDQDRTSVAYFCFREEETGLQSIENCLASLALQIAEHDGKYRDQLRAELKRETDENTWQRFFANRYTAKSDGRIFLVLDGLDELSNQESEGSSTLIKYLTQRDEGNLRIRILLSCRRTLSSAMETLNPEVLALTRENLSSDMTLLIKSRCNSLPRLKKFPKPVLREIMKKVKSQADGMLYIEHMLRRLSYIGRQGAVLKDIEKNLPDNLQDLYQLLLDECHRGRTDAQYKALKRLFAWLAYSKRSLTLEEAEDLVKMTVPDGSFDVEDEIIGRSARILELARTVDEEEDGNDEGDDDSDSAIEKVNLEQLSNEQASLTFQERSLREFFKAVDVDDTGLRTPSSAAHLTIFDMATSTLVTAAQKDIRKEAPILSSYAANYWYHHLIEIDLENTSDAETIQVLNALQSILSNAYNVSLVIETFAFSHKDTYPDSGSVEKVTWIDTMMKWIAKGAGMKDLALPSETREWVSSISENRAGVLIPLARGHVNNWYTSRTRWTINWGFSFAKAALEVWETPDENILNIAKVQQVVDRFPDIRGGAGEKRAIGTLLTWEDSEKAVEYLREAFDSFPEDSTKDKFCCGWLLADAYENLAKREEAVDAIDKALATLPLDWKEDTDFVEWKEWVLITKAELLSELEKTQDAIDAYNEARTVNPNNTMGGWRLKPMASILNQDNDPDGRRLLDMLRSWTTQERREYLDWILLFTDSGSVEAICRSAKLNEDEGIKFLDDVVKDYEQYRPAKSPRIIFLHSELAAFYGQVLGDEKKAKEMYRDILTTTVKEEDLERLQSTFYSTRLGLANLIFSEFLSSTEPTQKVALLEEMRDLPAGSFAEESERDLDQSHVSVMLAIMLRSLGPAMEYQAHMQKVFQKCVSGLTDAESSNDMSSFRLLSKVLACMEGLERDALIALSCQFSVTNPELNHNDSSSSKSSENGDEADDAAAHTKEGDQAESPGAERPIKDEQAEAPGIARTYEADTADEAESNGSTEEKPNPVESIVITSTTTTITTLTNDPNFKLDTTAGASEETQHVQVEGGPDESTKAEAESNPTDSLVGSRDPLEVSDDAMSTGPNNPSLQSSPDEELWDCYVWCDGGCGTGLNSWTTPVFYCIICACTDLCTSCHAKRLAQNHGEPANSWRTFCGKDHKYIKGPIEGWRGVKDGVMRIGEEEIPFQDWLKDLEEKRWKDAWTTFWKGGTGVKDIGT</sequence>
<accession>A0A6A6R8D9</accession>
<proteinExistence type="predicted"/>
<dbReference type="InterPro" id="IPR027417">
    <property type="entry name" value="P-loop_NTPase"/>
</dbReference>
<feature type="region of interest" description="Disordered" evidence="2">
    <location>
        <begin position="1465"/>
        <end position="1536"/>
    </location>
</feature>
<dbReference type="PROSITE" id="PS50837">
    <property type="entry name" value="NACHT"/>
    <property type="match status" value="1"/>
</dbReference>
<dbReference type="SUPFAM" id="SSF48452">
    <property type="entry name" value="TPR-like"/>
    <property type="match status" value="1"/>
</dbReference>
<gene>
    <name evidence="4" type="ORF">BU16DRAFT_557121</name>
</gene>
<dbReference type="SUPFAM" id="SSF52540">
    <property type="entry name" value="P-loop containing nucleoside triphosphate hydrolases"/>
    <property type="match status" value="1"/>
</dbReference>
<dbReference type="InterPro" id="IPR007111">
    <property type="entry name" value="NACHT_NTPase"/>
</dbReference>
<protein>
    <recommendedName>
        <fullName evidence="3">NACHT domain-containing protein</fullName>
    </recommendedName>
</protein>
<dbReference type="Proteomes" id="UP000799750">
    <property type="component" value="Unassembled WGS sequence"/>
</dbReference>
<feature type="compositionally biased region" description="Polar residues" evidence="2">
    <location>
        <begin position="1525"/>
        <end position="1535"/>
    </location>
</feature>
<evidence type="ECO:0000256" key="2">
    <source>
        <dbReference type="SAM" id="MobiDB-lite"/>
    </source>
</evidence>
<dbReference type="EMBL" id="MU004183">
    <property type="protein sequence ID" value="KAF2500664.1"/>
    <property type="molecule type" value="Genomic_DNA"/>
</dbReference>
<dbReference type="InterPro" id="IPR056884">
    <property type="entry name" value="NPHP3-like_N"/>
</dbReference>